<feature type="non-terminal residue" evidence="3">
    <location>
        <position position="1"/>
    </location>
</feature>
<evidence type="ECO:0000256" key="1">
    <source>
        <dbReference type="SAM" id="Coils"/>
    </source>
</evidence>
<comment type="caution">
    <text evidence="3">The sequence shown here is derived from an EMBL/GenBank/DDBJ whole genome shotgun (WGS) entry which is preliminary data.</text>
</comment>
<protein>
    <submittedName>
        <fullName evidence="3">Uncharacterized protein</fullName>
    </submittedName>
</protein>
<dbReference type="AlphaFoldDB" id="A0A7J7L389"/>
<accession>A0A7J7L389</accession>
<evidence type="ECO:0000313" key="3">
    <source>
        <dbReference type="EMBL" id="KAF6137018.1"/>
    </source>
</evidence>
<proteinExistence type="predicted"/>
<dbReference type="EMBL" id="JACGCM010002660">
    <property type="protein sequence ID" value="KAF6137018.1"/>
    <property type="molecule type" value="Genomic_DNA"/>
</dbReference>
<evidence type="ECO:0000256" key="2">
    <source>
        <dbReference type="SAM" id="MobiDB-lite"/>
    </source>
</evidence>
<organism evidence="3 4">
    <name type="scientific">Kingdonia uniflora</name>
    <dbReference type="NCBI Taxonomy" id="39325"/>
    <lineage>
        <taxon>Eukaryota</taxon>
        <taxon>Viridiplantae</taxon>
        <taxon>Streptophyta</taxon>
        <taxon>Embryophyta</taxon>
        <taxon>Tracheophyta</taxon>
        <taxon>Spermatophyta</taxon>
        <taxon>Magnoliopsida</taxon>
        <taxon>Ranunculales</taxon>
        <taxon>Circaeasteraceae</taxon>
        <taxon>Kingdonia</taxon>
    </lineage>
</organism>
<feature type="compositionally biased region" description="Basic and acidic residues" evidence="2">
    <location>
        <begin position="125"/>
        <end position="150"/>
    </location>
</feature>
<reference evidence="3 4" key="1">
    <citation type="journal article" date="2020" name="IScience">
        <title>Genome Sequencing of the Endangered Kingdonia uniflora (Circaeasteraceae, Ranunculales) Reveals Potential Mechanisms of Evolutionary Specialization.</title>
        <authorList>
            <person name="Sun Y."/>
            <person name="Deng T."/>
            <person name="Zhang A."/>
            <person name="Moore M.J."/>
            <person name="Landis J.B."/>
            <person name="Lin N."/>
            <person name="Zhang H."/>
            <person name="Zhang X."/>
            <person name="Huang J."/>
            <person name="Zhang X."/>
            <person name="Sun H."/>
            <person name="Wang H."/>
        </authorList>
    </citation>
    <scope>NUCLEOTIDE SEQUENCE [LARGE SCALE GENOMIC DNA]</scope>
    <source>
        <strain evidence="3">TB1705</strain>
        <tissue evidence="3">Leaf</tissue>
    </source>
</reference>
<keyword evidence="1" id="KW-0175">Coiled coil</keyword>
<gene>
    <name evidence="3" type="ORF">GIB67_030782</name>
</gene>
<feature type="coiled-coil region" evidence="1">
    <location>
        <begin position="187"/>
        <end position="233"/>
    </location>
</feature>
<evidence type="ECO:0000313" key="4">
    <source>
        <dbReference type="Proteomes" id="UP000541444"/>
    </source>
</evidence>
<name>A0A7J7L389_9MAGN</name>
<feature type="region of interest" description="Disordered" evidence="2">
    <location>
        <begin position="120"/>
        <end position="150"/>
    </location>
</feature>
<sequence>SSSVNEVSTSGRTNESDNEGEIGLEKFLGGQLVVYFISSDAFRVFCKAKMAVGGRWGNYVEFAGVKSTVERKESLLDEAAEEETELELVLAQPIPVKPSKVALKYPKKWMLKALPVSGTTGSGEVVKDKRRRVEPSVEAGEKDTEGRSATVDDLKEVEERARPAVLQGEEDTNKMVARLVKGIWLGIEEEKSKLKKVNAELEKELARSRTAALKEVRQLKASHTVEIGKLQEETKANLNEMVEERDKLVHHLMLKGYSEEEVDTIKANTYVEEEDKDKTEAVKKNDAEINKGLKELADVTERAVKLQRQVDALAMKASEAVAEHFQAVLPAKDMEFREMQRKEKVLEGEIKAKESLVKRKDELLKDLLAREELNVEIGRLRARVVKLEAMNLAELAKYIANLEEDVTYHAKVDTNIIERNNEYARLKLHLVRLKARFAIMVISDAL</sequence>
<feature type="coiled-coil region" evidence="1">
    <location>
        <begin position="65"/>
        <end position="92"/>
    </location>
</feature>
<feature type="coiled-coil region" evidence="1">
    <location>
        <begin position="289"/>
        <end position="323"/>
    </location>
</feature>
<dbReference type="Proteomes" id="UP000541444">
    <property type="component" value="Unassembled WGS sequence"/>
</dbReference>
<keyword evidence="4" id="KW-1185">Reference proteome</keyword>